<comment type="function">
    <text evidence="2">Catalyzes the condensation of isopentenyl diphosphate (IPP) with allylic pyrophosphates generating different type of terpenoids.</text>
</comment>
<keyword evidence="1 2" id="KW-0808">Transferase</keyword>
<feature type="binding site" evidence="2">
    <location>
        <begin position="188"/>
        <end position="190"/>
    </location>
    <ligand>
        <name>substrate</name>
    </ligand>
</feature>
<feature type="binding site" evidence="2">
    <location>
        <begin position="17"/>
        <end position="20"/>
    </location>
    <ligand>
        <name>substrate</name>
    </ligand>
</feature>
<protein>
    <recommendedName>
        <fullName evidence="2">Isoprenyl transferase</fullName>
        <ecNumber evidence="2">2.5.1.-</ecNumber>
    </recommendedName>
</protein>
<feature type="binding site" evidence="2">
    <location>
        <position position="182"/>
    </location>
    <ligand>
        <name>substrate</name>
    </ligand>
</feature>
<feature type="binding site" evidence="2">
    <location>
        <begin position="61"/>
        <end position="63"/>
    </location>
    <ligand>
        <name>substrate</name>
    </ligand>
</feature>
<feature type="active site" evidence="2">
    <location>
        <position position="16"/>
    </location>
</feature>
<dbReference type="GO" id="GO:0000287">
    <property type="term" value="F:magnesium ion binding"/>
    <property type="evidence" value="ECO:0007669"/>
    <property type="project" value="UniProtKB-UniRule"/>
</dbReference>
<evidence type="ECO:0000313" key="4">
    <source>
        <dbReference type="Proteomes" id="UP000177418"/>
    </source>
</evidence>
<keyword evidence="2" id="KW-0460">Magnesium</keyword>
<comment type="cofactor">
    <cofactor evidence="2">
        <name>Mg(2+)</name>
        <dbReference type="ChEBI" id="CHEBI:18420"/>
    </cofactor>
    <text evidence="2">Binds 2 magnesium ions per subunit.</text>
</comment>
<feature type="binding site" evidence="2">
    <location>
        <position position="33"/>
    </location>
    <ligand>
        <name>substrate</name>
    </ligand>
</feature>
<comment type="subunit">
    <text evidence="2">Homodimer.</text>
</comment>
<gene>
    <name evidence="3" type="ORF">A3H78_02620</name>
</gene>
<comment type="caution">
    <text evidence="2">Lacks conserved residue(s) required for the propagation of feature annotation.</text>
</comment>
<keyword evidence="2" id="KW-0479">Metal-binding</keyword>
<dbReference type="Pfam" id="PF01255">
    <property type="entry name" value="Prenyltransf"/>
    <property type="match status" value="1"/>
</dbReference>
<dbReference type="GO" id="GO:0045547">
    <property type="term" value="F:ditrans,polycis-polyprenyl diphosphate synthase [(2E,6E)-farnesyl diphosphate specific] activity"/>
    <property type="evidence" value="ECO:0007669"/>
    <property type="project" value="TreeGrafter"/>
</dbReference>
<dbReference type="EC" id="2.5.1.-" evidence="2"/>
<comment type="caution">
    <text evidence="3">The sequence shown here is derived from an EMBL/GenBank/DDBJ whole genome shotgun (WGS) entry which is preliminary data.</text>
</comment>
<feature type="binding site" evidence="2">
    <location>
        <position position="21"/>
    </location>
    <ligand>
        <name>substrate</name>
    </ligand>
</feature>
<sequence length="233" mass="27816">MNQNLIHPNHIAIIPDGNRRWAIDHKLPTIEGHRRGYENVVRIMEYLRKLEISTVTFWAFSVDNWQRSKDEVKHLMRIFELFIDKHLKEAIKNEVKLIHIGRRDRLPESLKNKIKAAEEKTKNFSHFFFNIALDYSGRDEIVRAVNKVSSMKYQVSSMTEDDINNNLDLAGQPYPEPDIIIRTGKQIRLSGFMLWQSQYSELFFPNKYFPDFREADIDMILDEYRIRQRRFGK</sequence>
<dbReference type="HAMAP" id="MF_01139">
    <property type="entry name" value="ISPT"/>
    <property type="match status" value="1"/>
</dbReference>
<feature type="binding site" evidence="2">
    <location>
        <position position="16"/>
    </location>
    <ligand>
        <name>Mg(2+)</name>
        <dbReference type="ChEBI" id="CHEBI:18420"/>
    </ligand>
</feature>
<dbReference type="SUPFAM" id="SSF64005">
    <property type="entry name" value="Undecaprenyl diphosphate synthase"/>
    <property type="match status" value="1"/>
</dbReference>
<feature type="binding site" evidence="2">
    <location>
        <position position="67"/>
    </location>
    <ligand>
        <name>substrate</name>
    </ligand>
</feature>
<dbReference type="EMBL" id="MGAV01000022">
    <property type="protein sequence ID" value="OGK53205.1"/>
    <property type="molecule type" value="Genomic_DNA"/>
</dbReference>
<dbReference type="InterPro" id="IPR001441">
    <property type="entry name" value="UPP_synth-like"/>
</dbReference>
<dbReference type="PANTHER" id="PTHR10291:SF0">
    <property type="entry name" value="DEHYDRODOLICHYL DIPHOSPHATE SYNTHASE 2"/>
    <property type="match status" value="1"/>
</dbReference>
<evidence type="ECO:0000256" key="2">
    <source>
        <dbReference type="HAMAP-Rule" id="MF_01139"/>
    </source>
</evidence>
<dbReference type="AlphaFoldDB" id="A0A1F7JCB0"/>
<accession>A0A1F7JCB0</accession>
<dbReference type="GO" id="GO:0016094">
    <property type="term" value="P:polyprenol biosynthetic process"/>
    <property type="evidence" value="ECO:0007669"/>
    <property type="project" value="TreeGrafter"/>
</dbReference>
<proteinExistence type="inferred from homology"/>
<dbReference type="PANTHER" id="PTHR10291">
    <property type="entry name" value="DEHYDRODOLICHYL DIPHOSPHATE SYNTHASE FAMILY MEMBER"/>
    <property type="match status" value="1"/>
</dbReference>
<dbReference type="Gene3D" id="3.40.1180.10">
    <property type="entry name" value="Decaprenyl diphosphate synthase-like"/>
    <property type="match status" value="1"/>
</dbReference>
<feature type="binding site" evidence="2">
    <location>
        <position position="65"/>
    </location>
    <ligand>
        <name>substrate</name>
    </ligand>
</feature>
<name>A0A1F7JCB0_9BACT</name>
<evidence type="ECO:0000313" key="3">
    <source>
        <dbReference type="EMBL" id="OGK53205.1"/>
    </source>
</evidence>
<dbReference type="CDD" id="cd00475">
    <property type="entry name" value="Cis_IPPS"/>
    <property type="match status" value="1"/>
</dbReference>
<comment type="similarity">
    <text evidence="2">Belongs to the UPP synthase family.</text>
</comment>
<feature type="active site" description="Proton acceptor" evidence="2">
    <location>
        <position position="64"/>
    </location>
</feature>
<evidence type="ECO:0000256" key="1">
    <source>
        <dbReference type="ARBA" id="ARBA00022679"/>
    </source>
</evidence>
<organism evidence="3 4">
    <name type="scientific">Candidatus Roizmanbacteria bacterium RIFCSPLOWO2_02_FULL_36_11</name>
    <dbReference type="NCBI Taxonomy" id="1802071"/>
    <lineage>
        <taxon>Bacteria</taxon>
        <taxon>Candidatus Roizmaniibacteriota</taxon>
    </lineage>
</organism>
<dbReference type="Proteomes" id="UP000177418">
    <property type="component" value="Unassembled WGS sequence"/>
</dbReference>
<feature type="binding site" evidence="2">
    <location>
        <position position="201"/>
    </location>
    <ligand>
        <name>Mg(2+)</name>
        <dbReference type="ChEBI" id="CHEBI:18420"/>
    </ligand>
</feature>
<reference evidence="3 4" key="1">
    <citation type="journal article" date="2016" name="Nat. Commun.">
        <title>Thousands of microbial genomes shed light on interconnected biogeochemical processes in an aquifer system.</title>
        <authorList>
            <person name="Anantharaman K."/>
            <person name="Brown C.T."/>
            <person name="Hug L.A."/>
            <person name="Sharon I."/>
            <person name="Castelle C.J."/>
            <person name="Probst A.J."/>
            <person name="Thomas B.C."/>
            <person name="Singh A."/>
            <person name="Wilkins M.J."/>
            <person name="Karaoz U."/>
            <person name="Brodie E.L."/>
            <person name="Williams K.H."/>
            <person name="Hubbard S.S."/>
            <person name="Banfield J.F."/>
        </authorList>
    </citation>
    <scope>NUCLEOTIDE SEQUENCE [LARGE SCALE GENOMIC DNA]</scope>
</reference>
<dbReference type="InterPro" id="IPR036424">
    <property type="entry name" value="UPP_synth-like_sf"/>
</dbReference>
<dbReference type="NCBIfam" id="TIGR00055">
    <property type="entry name" value="uppS"/>
    <property type="match status" value="1"/>
</dbReference>